<dbReference type="SUPFAM" id="SSF52047">
    <property type="entry name" value="RNI-like"/>
    <property type="match status" value="1"/>
</dbReference>
<dbReference type="Pfam" id="PF12937">
    <property type="entry name" value="F-box-like"/>
    <property type="match status" value="1"/>
</dbReference>
<protein>
    <recommendedName>
        <fullName evidence="1">F-box domain-containing protein</fullName>
    </recommendedName>
</protein>
<gene>
    <name evidence="2" type="ORF">K450DRAFT_247273</name>
</gene>
<reference evidence="2" key="1">
    <citation type="submission" date="2021-06" db="EMBL/GenBank/DDBJ databases">
        <authorList>
            <consortium name="DOE Joint Genome Institute"/>
            <person name="Mondo S.J."/>
            <person name="Amses K.R."/>
            <person name="Simmons D.R."/>
            <person name="Longcore J.E."/>
            <person name="Seto K."/>
            <person name="Alves G.H."/>
            <person name="Bonds A.E."/>
            <person name="Quandt C.A."/>
            <person name="Davis W.J."/>
            <person name="Chang Y."/>
            <person name="Letcher P.M."/>
            <person name="Powell M.J."/>
            <person name="Kuo A."/>
            <person name="Labutti K."/>
            <person name="Pangilinan J."/>
            <person name="Andreopoulos W."/>
            <person name="Tritt A."/>
            <person name="Riley R."/>
            <person name="Hundley H."/>
            <person name="Johnson J."/>
            <person name="Lipzen A."/>
            <person name="Barry K."/>
            <person name="Berbee M.L."/>
            <person name="Buchler N.E."/>
            <person name="Grigoriev I.V."/>
            <person name="Spatafora J.W."/>
            <person name="Stajich J.E."/>
            <person name="James T.Y."/>
        </authorList>
    </citation>
    <scope>NUCLEOTIDE SEQUENCE</scope>
    <source>
        <strain evidence="2">AG</strain>
    </source>
</reference>
<proteinExistence type="predicted"/>
<feature type="domain" description="F-box" evidence="1">
    <location>
        <begin position="6"/>
        <end position="46"/>
    </location>
</feature>
<dbReference type="GeneID" id="75915393"/>
<accession>A0AAD5HCW4</accession>
<comment type="caution">
    <text evidence="2">The sequence shown here is derived from an EMBL/GenBank/DDBJ whole genome shotgun (WGS) entry which is preliminary data.</text>
</comment>
<dbReference type="AlphaFoldDB" id="A0AAD5HCW4"/>
<dbReference type="InterPro" id="IPR001810">
    <property type="entry name" value="F-box_dom"/>
</dbReference>
<dbReference type="InterPro" id="IPR032675">
    <property type="entry name" value="LRR_dom_sf"/>
</dbReference>
<evidence type="ECO:0000313" key="2">
    <source>
        <dbReference type="EMBL" id="KAI8578324.1"/>
    </source>
</evidence>
<dbReference type="Proteomes" id="UP001206595">
    <property type="component" value="Unassembled WGS sequence"/>
</dbReference>
<evidence type="ECO:0000313" key="3">
    <source>
        <dbReference type="Proteomes" id="UP001206595"/>
    </source>
</evidence>
<dbReference type="SUPFAM" id="SSF81383">
    <property type="entry name" value="F-box domain"/>
    <property type="match status" value="1"/>
</dbReference>
<dbReference type="EMBL" id="MU620930">
    <property type="protein sequence ID" value="KAI8578324.1"/>
    <property type="molecule type" value="Genomic_DNA"/>
</dbReference>
<dbReference type="InterPro" id="IPR036047">
    <property type="entry name" value="F-box-like_dom_sf"/>
</dbReference>
<dbReference type="Gene3D" id="3.80.10.10">
    <property type="entry name" value="Ribonuclease Inhibitor"/>
    <property type="match status" value="1"/>
</dbReference>
<keyword evidence="3" id="KW-1185">Reference proteome</keyword>
<sequence>MSQPLYLPKELLELVFEELDISDLVSCSYTSWFWNDTANVLLYREIDGLPLYRVKKLLRTLAPPRFENDNDTSEVTTRQRKLGGLVKVIKMFEIGGDDANVLSHPTFAYILETAKLGLLTPNVHTAEMYEAKPFKRDQLPSPPFRWGLSESKWQHLKRLTIISSDIRVSGCIRKDFFDMLLQLDHLDMLDAKKFLSCGSPSVPITPNLTSLKVSVRDKIQYDHVMIMLQSCRRTLHAVAIQWLPYGSISQSFNLENLIKTQLNLKALALTYDKNSRLTISSFGDQIEVLEVIGNRRGNEQVEEEIGKAMMKASKLKTLSLGTCSYYTEYIPTIIDRNKATLHSLYLTSDVGDELIDLLLAANVRADQVATLCFECRYLDNSMVQSLAEIFPSVNYLGLARGKAKSDRKWIAPQSLSYFRKLVGVDVWTFRELLDPDSYHGSKYKIRRPLMLKSSRFGDYSM</sequence>
<organism evidence="2 3">
    <name type="scientific">Umbelopsis ramanniana AG</name>
    <dbReference type="NCBI Taxonomy" id="1314678"/>
    <lineage>
        <taxon>Eukaryota</taxon>
        <taxon>Fungi</taxon>
        <taxon>Fungi incertae sedis</taxon>
        <taxon>Mucoromycota</taxon>
        <taxon>Mucoromycotina</taxon>
        <taxon>Umbelopsidomycetes</taxon>
        <taxon>Umbelopsidales</taxon>
        <taxon>Umbelopsidaceae</taxon>
        <taxon>Umbelopsis</taxon>
    </lineage>
</organism>
<evidence type="ECO:0000259" key="1">
    <source>
        <dbReference type="Pfam" id="PF12937"/>
    </source>
</evidence>
<dbReference type="RefSeq" id="XP_051443328.1">
    <property type="nucleotide sequence ID" value="XM_051590048.1"/>
</dbReference>
<name>A0AAD5HCW4_UMBRA</name>
<reference evidence="2" key="2">
    <citation type="journal article" date="2022" name="Proc. Natl. Acad. Sci. U.S.A.">
        <title>Diploid-dominant life cycles characterize the early evolution of Fungi.</title>
        <authorList>
            <person name="Amses K.R."/>
            <person name="Simmons D.R."/>
            <person name="Longcore J.E."/>
            <person name="Mondo S.J."/>
            <person name="Seto K."/>
            <person name="Jeronimo G.H."/>
            <person name="Bonds A.E."/>
            <person name="Quandt C.A."/>
            <person name="Davis W.J."/>
            <person name="Chang Y."/>
            <person name="Federici B.A."/>
            <person name="Kuo A."/>
            <person name="LaButti K."/>
            <person name="Pangilinan J."/>
            <person name="Andreopoulos W."/>
            <person name="Tritt A."/>
            <person name="Riley R."/>
            <person name="Hundley H."/>
            <person name="Johnson J."/>
            <person name="Lipzen A."/>
            <person name="Barry K."/>
            <person name="Lang B.F."/>
            <person name="Cuomo C.A."/>
            <person name="Buchler N.E."/>
            <person name="Grigoriev I.V."/>
            <person name="Spatafora J.W."/>
            <person name="Stajich J.E."/>
            <person name="James T.Y."/>
        </authorList>
    </citation>
    <scope>NUCLEOTIDE SEQUENCE</scope>
    <source>
        <strain evidence="2">AG</strain>
    </source>
</reference>